<feature type="transmembrane region" description="Helical" evidence="1">
    <location>
        <begin position="85"/>
        <end position="103"/>
    </location>
</feature>
<dbReference type="KEGG" id="phb:HYN04_07215"/>
<evidence type="ECO:0008006" key="4">
    <source>
        <dbReference type="Google" id="ProtNLM"/>
    </source>
</evidence>
<dbReference type="InterPro" id="IPR012427">
    <property type="entry name" value="DUF1622"/>
</dbReference>
<dbReference type="OrthoDB" id="9812897at2"/>
<dbReference type="RefSeq" id="WP_110450133.1">
    <property type="nucleotide sequence ID" value="NZ_CP029479.1"/>
</dbReference>
<keyword evidence="1" id="KW-1133">Transmembrane helix</keyword>
<keyword evidence="3" id="KW-1185">Reference proteome</keyword>
<dbReference type="PANTHER" id="PTHR38468:SF1">
    <property type="entry name" value="SLL0939 PROTEIN"/>
    <property type="match status" value="1"/>
</dbReference>
<dbReference type="PANTHER" id="PTHR38468">
    <property type="entry name" value="SLL0939 PROTEIN"/>
    <property type="match status" value="1"/>
</dbReference>
<dbReference type="Proteomes" id="UP000247763">
    <property type="component" value="Chromosome"/>
</dbReference>
<sequence>MLEHLLHEAAQTLGLLAEIAVVLVVAWGAAEALFKTLRHVLSSRNDLAVRREIWLGFAAWILLALEFALAADIIRTAVAPTWQDIGMLGAIAAIRTVLNWFLAKDITHFAEPKAHKG</sequence>
<gene>
    <name evidence="2" type="ORF">HYN04_07215</name>
</gene>
<dbReference type="Pfam" id="PF07784">
    <property type="entry name" value="DUF1622"/>
    <property type="match status" value="1"/>
</dbReference>
<dbReference type="AlphaFoldDB" id="A0A2Z3HTR0"/>
<feature type="transmembrane region" description="Helical" evidence="1">
    <location>
        <begin position="54"/>
        <end position="73"/>
    </location>
</feature>
<feature type="transmembrane region" description="Helical" evidence="1">
    <location>
        <begin position="12"/>
        <end position="34"/>
    </location>
</feature>
<proteinExistence type="predicted"/>
<protein>
    <recommendedName>
        <fullName evidence="4">DUF1622 domain-containing protein</fullName>
    </recommendedName>
</protein>
<dbReference type="EMBL" id="CP029479">
    <property type="protein sequence ID" value="AWM77566.1"/>
    <property type="molecule type" value="Genomic_DNA"/>
</dbReference>
<keyword evidence="1" id="KW-0472">Membrane</keyword>
<accession>A0A2Z3HTR0</accession>
<reference evidence="3" key="1">
    <citation type="submission" date="2018-05" db="EMBL/GenBank/DDBJ databases">
        <title>Genome sequencing of Phenylobacterium sp. HYN0004.</title>
        <authorList>
            <person name="Yi H."/>
            <person name="Baek C."/>
        </authorList>
    </citation>
    <scope>NUCLEOTIDE SEQUENCE [LARGE SCALE GENOMIC DNA]</scope>
    <source>
        <strain evidence="3">HYN0004</strain>
    </source>
</reference>
<evidence type="ECO:0000313" key="3">
    <source>
        <dbReference type="Proteomes" id="UP000247763"/>
    </source>
</evidence>
<evidence type="ECO:0000256" key="1">
    <source>
        <dbReference type="SAM" id="Phobius"/>
    </source>
</evidence>
<keyword evidence="1" id="KW-0812">Transmembrane</keyword>
<evidence type="ECO:0000313" key="2">
    <source>
        <dbReference type="EMBL" id="AWM77566.1"/>
    </source>
</evidence>
<organism evidence="2 3">
    <name type="scientific">Phenylobacterium parvum</name>
    <dbReference type="NCBI Taxonomy" id="2201350"/>
    <lineage>
        <taxon>Bacteria</taxon>
        <taxon>Pseudomonadati</taxon>
        <taxon>Pseudomonadota</taxon>
        <taxon>Alphaproteobacteria</taxon>
        <taxon>Caulobacterales</taxon>
        <taxon>Caulobacteraceae</taxon>
        <taxon>Phenylobacterium</taxon>
    </lineage>
</organism>
<name>A0A2Z3HTR0_9CAUL</name>